<organism evidence="1 2">
    <name type="scientific">Asterophora parasitica</name>
    <dbReference type="NCBI Taxonomy" id="117018"/>
    <lineage>
        <taxon>Eukaryota</taxon>
        <taxon>Fungi</taxon>
        <taxon>Dikarya</taxon>
        <taxon>Basidiomycota</taxon>
        <taxon>Agaricomycotina</taxon>
        <taxon>Agaricomycetes</taxon>
        <taxon>Agaricomycetidae</taxon>
        <taxon>Agaricales</taxon>
        <taxon>Tricholomatineae</taxon>
        <taxon>Lyophyllaceae</taxon>
        <taxon>Asterophora</taxon>
    </lineage>
</organism>
<evidence type="ECO:0000313" key="2">
    <source>
        <dbReference type="Proteomes" id="UP000775547"/>
    </source>
</evidence>
<dbReference type="AlphaFoldDB" id="A0A9P7KBM8"/>
<comment type="caution">
    <text evidence="1">The sequence shown here is derived from an EMBL/GenBank/DDBJ whole genome shotgun (WGS) entry which is preliminary data.</text>
</comment>
<dbReference type="OrthoDB" id="2209940at2759"/>
<keyword evidence="2" id="KW-1185">Reference proteome</keyword>
<dbReference type="PANTHER" id="PTHR28255">
    <property type="match status" value="1"/>
</dbReference>
<dbReference type="Proteomes" id="UP000775547">
    <property type="component" value="Unassembled WGS sequence"/>
</dbReference>
<dbReference type="PANTHER" id="PTHR28255:SF1">
    <property type="entry name" value="UPF0303 PROTEIN YBR137W"/>
    <property type="match status" value="1"/>
</dbReference>
<sequence length="200" mass="22342">MPEHEKRELSELHDQEARLALFSFNSSTVWELGSTLRALALKEYPDQPALISITHSSGTPLFLAHTIEAISPAYAAEAEAVRNSVRRYEISSWRRQRLLTLGERPNEYERAEREAKAGEFSLKGGGWAVRVKGVVGLVAVVVVTGLYSRTGTGGKGQGSFNPLKYDRPTDANHEVVVKALELVLDKQYVRLRIFWCMSRG</sequence>
<dbReference type="InterPro" id="IPR010371">
    <property type="entry name" value="YBR137W-like"/>
</dbReference>
<name>A0A9P7KBM8_9AGAR</name>
<dbReference type="EMBL" id="JABCKV010000029">
    <property type="protein sequence ID" value="KAG5645941.1"/>
    <property type="molecule type" value="Genomic_DNA"/>
</dbReference>
<dbReference type="SUPFAM" id="SSF143744">
    <property type="entry name" value="GlcG-like"/>
    <property type="match status" value="1"/>
</dbReference>
<evidence type="ECO:0000313" key="1">
    <source>
        <dbReference type="EMBL" id="KAG5645941.1"/>
    </source>
</evidence>
<protein>
    <submittedName>
        <fullName evidence="1">Uncharacterized protein</fullName>
    </submittedName>
</protein>
<dbReference type="Gene3D" id="3.30.450.150">
    <property type="entry name" value="Haem-degrading domain"/>
    <property type="match status" value="1"/>
</dbReference>
<dbReference type="InterPro" id="IPR005624">
    <property type="entry name" value="PduO/GlcC-like"/>
</dbReference>
<proteinExistence type="predicted"/>
<reference evidence="1" key="2">
    <citation type="submission" date="2021-10" db="EMBL/GenBank/DDBJ databases">
        <title>Phylogenomics reveals ancestral predisposition of the termite-cultivated fungus Termitomyces towards a domesticated lifestyle.</title>
        <authorList>
            <person name="Auxier B."/>
            <person name="Grum-Grzhimaylo A."/>
            <person name="Cardenas M.E."/>
            <person name="Lodge J.D."/>
            <person name="Laessoe T."/>
            <person name="Pedersen O."/>
            <person name="Smith M.E."/>
            <person name="Kuyper T.W."/>
            <person name="Franco-Molano E.A."/>
            <person name="Baroni T.J."/>
            <person name="Aanen D.K."/>
        </authorList>
    </citation>
    <scope>NUCLEOTIDE SEQUENCE</scope>
    <source>
        <strain evidence="1">AP01</strain>
        <tissue evidence="1">Mycelium</tissue>
    </source>
</reference>
<dbReference type="InterPro" id="IPR038084">
    <property type="entry name" value="PduO/GlcC-like_sf"/>
</dbReference>
<dbReference type="GO" id="GO:0072380">
    <property type="term" value="C:TRC complex"/>
    <property type="evidence" value="ECO:0007669"/>
    <property type="project" value="TreeGrafter"/>
</dbReference>
<dbReference type="GO" id="GO:0006620">
    <property type="term" value="P:post-translational protein targeting to endoplasmic reticulum membrane"/>
    <property type="evidence" value="ECO:0007669"/>
    <property type="project" value="TreeGrafter"/>
</dbReference>
<gene>
    <name evidence="1" type="ORF">DXG03_004731</name>
</gene>
<reference evidence="1" key="1">
    <citation type="submission" date="2020-07" db="EMBL/GenBank/DDBJ databases">
        <authorList>
            <person name="Nieuwenhuis M."/>
            <person name="Van De Peppel L.J.J."/>
        </authorList>
    </citation>
    <scope>NUCLEOTIDE SEQUENCE</scope>
    <source>
        <strain evidence="1">AP01</strain>
        <tissue evidence="1">Mycelium</tissue>
    </source>
</reference>
<accession>A0A9P7KBM8</accession>
<dbReference type="Pfam" id="PF03928">
    <property type="entry name" value="HbpS-like"/>
    <property type="match status" value="1"/>
</dbReference>